<comment type="caution">
    <text evidence="2">The sequence shown here is derived from an EMBL/GenBank/DDBJ whole genome shotgun (WGS) entry which is preliminary data.</text>
</comment>
<dbReference type="EMBL" id="JACVVK020000069">
    <property type="protein sequence ID" value="KAK7496140.1"/>
    <property type="molecule type" value="Genomic_DNA"/>
</dbReference>
<evidence type="ECO:0000313" key="3">
    <source>
        <dbReference type="Proteomes" id="UP001519460"/>
    </source>
</evidence>
<proteinExistence type="predicted"/>
<gene>
    <name evidence="2" type="ORF">BaRGS_00012550</name>
</gene>
<feature type="compositionally biased region" description="Low complexity" evidence="1">
    <location>
        <begin position="78"/>
        <end position="88"/>
    </location>
</feature>
<feature type="region of interest" description="Disordered" evidence="1">
    <location>
        <begin position="66"/>
        <end position="88"/>
    </location>
</feature>
<accession>A0ABD0L9Y3</accession>
<feature type="non-terminal residue" evidence="2">
    <location>
        <position position="128"/>
    </location>
</feature>
<organism evidence="2 3">
    <name type="scientific">Batillaria attramentaria</name>
    <dbReference type="NCBI Taxonomy" id="370345"/>
    <lineage>
        <taxon>Eukaryota</taxon>
        <taxon>Metazoa</taxon>
        <taxon>Spiralia</taxon>
        <taxon>Lophotrochozoa</taxon>
        <taxon>Mollusca</taxon>
        <taxon>Gastropoda</taxon>
        <taxon>Caenogastropoda</taxon>
        <taxon>Sorbeoconcha</taxon>
        <taxon>Cerithioidea</taxon>
        <taxon>Batillariidae</taxon>
        <taxon>Batillaria</taxon>
    </lineage>
</organism>
<sequence length="128" mass="13736">GIASEKRAKADPGHDHEPEEQRDLAVRPTILHEEDYALSLSFELQQLMQITGLGSVLLLHETDSGGVVRSGSQETYTSTRGSVPSSSSLEPVWLFPKGAACVLEVSGLGFLAFSGSELTETLSFSRTT</sequence>
<dbReference type="AlphaFoldDB" id="A0ABD0L9Y3"/>
<evidence type="ECO:0000256" key="1">
    <source>
        <dbReference type="SAM" id="MobiDB-lite"/>
    </source>
</evidence>
<feature type="non-terminal residue" evidence="2">
    <location>
        <position position="1"/>
    </location>
</feature>
<evidence type="ECO:0000313" key="2">
    <source>
        <dbReference type="EMBL" id="KAK7496140.1"/>
    </source>
</evidence>
<keyword evidence="3" id="KW-1185">Reference proteome</keyword>
<reference evidence="2 3" key="1">
    <citation type="journal article" date="2023" name="Sci. Data">
        <title>Genome assembly of the Korean intertidal mud-creeper Batillaria attramentaria.</title>
        <authorList>
            <person name="Patra A.K."/>
            <person name="Ho P.T."/>
            <person name="Jun S."/>
            <person name="Lee S.J."/>
            <person name="Kim Y."/>
            <person name="Won Y.J."/>
        </authorList>
    </citation>
    <scope>NUCLEOTIDE SEQUENCE [LARGE SCALE GENOMIC DNA]</scope>
    <source>
        <strain evidence="2">Wonlab-2016</strain>
    </source>
</reference>
<feature type="region of interest" description="Disordered" evidence="1">
    <location>
        <begin position="1"/>
        <end position="23"/>
    </location>
</feature>
<dbReference type="Proteomes" id="UP001519460">
    <property type="component" value="Unassembled WGS sequence"/>
</dbReference>
<protein>
    <submittedName>
        <fullName evidence="2">Uncharacterized protein</fullName>
    </submittedName>
</protein>
<name>A0ABD0L9Y3_9CAEN</name>